<dbReference type="PATRIC" id="fig|1299334.3.peg.3738"/>
<evidence type="ECO:0000313" key="2">
    <source>
        <dbReference type="EMBL" id="EUA52447.1"/>
    </source>
</evidence>
<sequence length="62" mass="6059">MIAVASTTQGANVIRGIVLVIAYCLGLGAPFVLLAFGSAAAVAAWAGCADTRGPSRCSAACC</sequence>
<feature type="transmembrane region" description="Helical" evidence="1">
    <location>
        <begin position="20"/>
        <end position="46"/>
    </location>
</feature>
<dbReference type="AlphaFoldDB" id="X8C7W3"/>
<evidence type="ECO:0000256" key="1">
    <source>
        <dbReference type="SAM" id="Phobius"/>
    </source>
</evidence>
<reference evidence="2" key="1">
    <citation type="submission" date="2014-01" db="EMBL/GenBank/DDBJ databases">
        <authorList>
            <person name="Brown-Elliot B."/>
            <person name="Wallace R."/>
            <person name="Lenaerts A."/>
            <person name="Ordway D."/>
            <person name="DeGroote M.A."/>
            <person name="Parker T."/>
            <person name="Sizemore C."/>
            <person name="Tallon L.J."/>
            <person name="Sadzewicz L.K."/>
            <person name="Sengamalay N."/>
            <person name="Fraser C.M."/>
            <person name="Hine E."/>
            <person name="Shefchek K.A."/>
            <person name="Das S.P."/>
            <person name="Tettelin H."/>
        </authorList>
    </citation>
    <scope>NUCLEOTIDE SEQUENCE [LARGE SCALE GENOMIC DNA]</scope>
    <source>
        <strain evidence="2">4042</strain>
    </source>
</reference>
<organism evidence="2">
    <name type="scientific">Mycobacterium xenopi 4042</name>
    <dbReference type="NCBI Taxonomy" id="1299334"/>
    <lineage>
        <taxon>Bacteria</taxon>
        <taxon>Bacillati</taxon>
        <taxon>Actinomycetota</taxon>
        <taxon>Actinomycetes</taxon>
        <taxon>Mycobacteriales</taxon>
        <taxon>Mycobacteriaceae</taxon>
        <taxon>Mycobacterium</taxon>
    </lineage>
</organism>
<proteinExistence type="predicted"/>
<accession>X8C7W3</accession>
<gene>
    <name evidence="2" type="ORF">I553_2634</name>
</gene>
<keyword evidence="1" id="KW-1133">Transmembrane helix</keyword>
<dbReference type="EMBL" id="JAOB01000033">
    <property type="protein sequence ID" value="EUA52447.1"/>
    <property type="molecule type" value="Genomic_DNA"/>
</dbReference>
<comment type="caution">
    <text evidence="2">The sequence shown here is derived from an EMBL/GenBank/DDBJ whole genome shotgun (WGS) entry which is preliminary data.</text>
</comment>
<protein>
    <submittedName>
        <fullName evidence="2">Cytochrome c biogenesis, transmembrane region domain protein</fullName>
    </submittedName>
</protein>
<keyword evidence="1 2" id="KW-0812">Transmembrane</keyword>
<name>X8C7W3_MYCXE</name>
<keyword evidence="1" id="KW-0472">Membrane</keyword>